<evidence type="ECO:0000313" key="7">
    <source>
        <dbReference type="EMBL" id="MET3943867.1"/>
    </source>
</evidence>
<evidence type="ECO:0000256" key="4">
    <source>
        <dbReference type="PROSITE-ProRule" id="PRU01024"/>
    </source>
</evidence>
<reference evidence="8 9" key="1">
    <citation type="submission" date="2020-04" db="EMBL/GenBank/DDBJ databases">
        <title>MicrobeNet Type strains.</title>
        <authorList>
            <person name="Nicholson A.C."/>
        </authorList>
    </citation>
    <scope>NUCLEOTIDE SEQUENCE [LARGE SCALE GENOMIC DNA]</scope>
    <source>
        <strain evidence="8 9">ATCC 700355</strain>
    </source>
</reference>
<dbReference type="RefSeq" id="WP_168683744.1">
    <property type="nucleotide sequence ID" value="NZ_JAAXPF010000002.1"/>
</dbReference>
<name>A0A7X6LPZ6_9CORY</name>
<dbReference type="Proteomes" id="UP001549139">
    <property type="component" value="Unassembled WGS sequence"/>
</dbReference>
<feature type="binding site" evidence="4">
    <location>
        <position position="308"/>
    </location>
    <ligand>
        <name>S-adenosyl-L-methionine</name>
        <dbReference type="ChEBI" id="CHEBI:59789"/>
    </ligand>
</feature>
<dbReference type="Pfam" id="PF01938">
    <property type="entry name" value="TRAM"/>
    <property type="match status" value="1"/>
</dbReference>
<dbReference type="Gene3D" id="2.40.50.1070">
    <property type="match status" value="1"/>
</dbReference>
<gene>
    <name evidence="8" type="ORF">HF989_02255</name>
    <name evidence="7" type="ORF">JOF50_000666</name>
</gene>
<feature type="active site" description="Nucleophile" evidence="4">
    <location>
        <position position="376"/>
    </location>
</feature>
<dbReference type="PROSITE" id="PS50926">
    <property type="entry name" value="TRAM"/>
    <property type="match status" value="1"/>
</dbReference>
<dbReference type="Gene3D" id="3.40.50.150">
    <property type="entry name" value="Vaccinia Virus protein VP39"/>
    <property type="match status" value="1"/>
</dbReference>
<dbReference type="PROSITE" id="PS51687">
    <property type="entry name" value="SAM_MT_RNA_M5U"/>
    <property type="match status" value="1"/>
</dbReference>
<feature type="binding site" evidence="4">
    <location>
        <position position="255"/>
    </location>
    <ligand>
        <name>S-adenosyl-L-methionine</name>
        <dbReference type="ChEBI" id="CHEBI:59789"/>
    </ligand>
</feature>
<evidence type="ECO:0000313" key="10">
    <source>
        <dbReference type="Proteomes" id="UP001549139"/>
    </source>
</evidence>
<evidence type="ECO:0000256" key="5">
    <source>
        <dbReference type="PROSITE-ProRule" id="PRU10015"/>
    </source>
</evidence>
<keyword evidence="3 4" id="KW-0949">S-adenosyl-L-methionine</keyword>
<dbReference type="PANTHER" id="PTHR11061:SF30">
    <property type="entry name" value="TRNA (URACIL(54)-C(5))-METHYLTRANSFERASE"/>
    <property type="match status" value="1"/>
</dbReference>
<keyword evidence="10" id="KW-1185">Reference proteome</keyword>
<evidence type="ECO:0000256" key="3">
    <source>
        <dbReference type="ARBA" id="ARBA00022691"/>
    </source>
</evidence>
<dbReference type="Gene3D" id="2.40.50.140">
    <property type="entry name" value="Nucleic acid-binding proteins"/>
    <property type="match status" value="1"/>
</dbReference>
<dbReference type="InterPro" id="IPR030390">
    <property type="entry name" value="MeTrfase_TrmA_AS"/>
</dbReference>
<keyword evidence="2 4" id="KW-0808">Transferase</keyword>
<dbReference type="Proteomes" id="UP000554284">
    <property type="component" value="Unassembled WGS sequence"/>
</dbReference>
<dbReference type="InterPro" id="IPR010280">
    <property type="entry name" value="U5_MeTrfase_fam"/>
</dbReference>
<sequence>MGQLSEGAASAPLEAGQSVRLRVRAMAHGGEGIADAPDGRVVFVRGGVPGDLVDATLAKVKKRWARADAVEVREPSPDRVEPTCPAAAAGAGCCDYSHIRPDAQVGFKRDILLGQLGALSAHSGVLAGFDFDHLEVAQLDPPTGWRTRVRLGIDSRGRAGMRRARSADVVASSVCTQPVPGLLDGIVGEDARAFAPGAELVVARDANGQRHVVQTHAAQRGRRVEAVQRVLEGDGKVVERVRGFDFVFPPTAFWQAHVRAPEAYSDTIADWGRGEYATPVGWDLYGGVGAFVPAISDALGGGAVESVDYSDAAAAREQQVTDAFNVRMHHGDVASTVSQLPKPGLVVLDPPRAGACQDVVDAIADAAPQRVIHVGCDPATFARDLAGFGNRGYAVTRLKLIDAFPNTHHFEVIAALERA</sequence>
<feature type="active site" evidence="5">
    <location>
        <position position="376"/>
    </location>
</feature>
<accession>A0A7X6LPZ6</accession>
<dbReference type="PANTHER" id="PTHR11061">
    <property type="entry name" value="RNA M5U METHYLTRANSFERASE"/>
    <property type="match status" value="1"/>
</dbReference>
<keyword evidence="1 4" id="KW-0489">Methyltransferase</keyword>
<dbReference type="GO" id="GO:0070475">
    <property type="term" value="P:rRNA base methylation"/>
    <property type="evidence" value="ECO:0007669"/>
    <property type="project" value="TreeGrafter"/>
</dbReference>
<organism evidence="8 9">
    <name type="scientific">Corynebacterium mucifaciens</name>
    <dbReference type="NCBI Taxonomy" id="57171"/>
    <lineage>
        <taxon>Bacteria</taxon>
        <taxon>Bacillati</taxon>
        <taxon>Actinomycetota</taxon>
        <taxon>Actinomycetes</taxon>
        <taxon>Mycobacteriales</taxon>
        <taxon>Corynebacteriaceae</taxon>
        <taxon>Corynebacterium</taxon>
    </lineage>
</organism>
<dbReference type="GO" id="GO:0070041">
    <property type="term" value="F:rRNA (uridine-C5-)-methyltransferase activity"/>
    <property type="evidence" value="ECO:0007669"/>
    <property type="project" value="TreeGrafter"/>
</dbReference>
<feature type="binding site" evidence="4">
    <location>
        <position position="349"/>
    </location>
    <ligand>
        <name>S-adenosyl-L-methionine</name>
        <dbReference type="ChEBI" id="CHEBI:59789"/>
    </ligand>
</feature>
<protein>
    <submittedName>
        <fullName evidence="8">Class I SAM-dependent RNA methyltransferase</fullName>
    </submittedName>
    <submittedName>
        <fullName evidence="7">tRNA/tmRNA/rRNA uracil-C5-methylase (TrmA/RlmC/RlmD family)</fullName>
    </submittedName>
</protein>
<feature type="binding site" evidence="4">
    <location>
        <position position="285"/>
    </location>
    <ligand>
        <name>S-adenosyl-L-methionine</name>
        <dbReference type="ChEBI" id="CHEBI:59789"/>
    </ligand>
</feature>
<dbReference type="SUPFAM" id="SSF53335">
    <property type="entry name" value="S-adenosyl-L-methionine-dependent methyltransferases"/>
    <property type="match status" value="1"/>
</dbReference>
<evidence type="ECO:0000313" key="8">
    <source>
        <dbReference type="EMBL" id="NKY68203.1"/>
    </source>
</evidence>
<evidence type="ECO:0000259" key="6">
    <source>
        <dbReference type="PROSITE" id="PS50926"/>
    </source>
</evidence>
<comment type="similarity">
    <text evidence="4">Belongs to the class I-like SAM-binding methyltransferase superfamily. RNA M5U methyltransferase family.</text>
</comment>
<dbReference type="InterPro" id="IPR029063">
    <property type="entry name" value="SAM-dependent_MTases_sf"/>
</dbReference>
<dbReference type="EMBL" id="JBEPNZ010000001">
    <property type="protein sequence ID" value="MET3943867.1"/>
    <property type="molecule type" value="Genomic_DNA"/>
</dbReference>
<feature type="domain" description="TRAM" evidence="6">
    <location>
        <begin position="12"/>
        <end position="71"/>
    </location>
</feature>
<evidence type="ECO:0000256" key="2">
    <source>
        <dbReference type="ARBA" id="ARBA00022679"/>
    </source>
</evidence>
<evidence type="ECO:0000313" key="9">
    <source>
        <dbReference type="Proteomes" id="UP000554284"/>
    </source>
</evidence>
<reference evidence="7 10" key="2">
    <citation type="submission" date="2024-06" db="EMBL/GenBank/DDBJ databases">
        <title>Sequencing the genomes of 1000 actinobacteria strains.</title>
        <authorList>
            <person name="Klenk H.-P."/>
        </authorList>
    </citation>
    <scope>NUCLEOTIDE SEQUENCE [LARGE SCALE GENOMIC DNA]</scope>
    <source>
        <strain evidence="7 10">DSM 44265</strain>
    </source>
</reference>
<dbReference type="EMBL" id="JAAXPF010000002">
    <property type="protein sequence ID" value="NKY68203.1"/>
    <property type="molecule type" value="Genomic_DNA"/>
</dbReference>
<dbReference type="SUPFAM" id="SSF50249">
    <property type="entry name" value="Nucleic acid-binding proteins"/>
    <property type="match status" value="1"/>
</dbReference>
<dbReference type="AlphaFoldDB" id="A0A7X6LPZ6"/>
<dbReference type="PROSITE" id="PS01230">
    <property type="entry name" value="TRMA_1"/>
    <property type="match status" value="1"/>
</dbReference>
<dbReference type="InterPro" id="IPR012340">
    <property type="entry name" value="NA-bd_OB-fold"/>
</dbReference>
<dbReference type="InterPro" id="IPR002792">
    <property type="entry name" value="TRAM_dom"/>
</dbReference>
<proteinExistence type="inferred from homology"/>
<dbReference type="Pfam" id="PF05958">
    <property type="entry name" value="tRNA_U5-meth_tr"/>
    <property type="match status" value="1"/>
</dbReference>
<comment type="caution">
    <text evidence="8">The sequence shown here is derived from an EMBL/GenBank/DDBJ whole genome shotgun (WGS) entry which is preliminary data.</text>
</comment>
<evidence type="ECO:0000256" key="1">
    <source>
        <dbReference type="ARBA" id="ARBA00022603"/>
    </source>
</evidence>